<evidence type="ECO:0000256" key="14">
    <source>
        <dbReference type="ARBA" id="ARBA00047683"/>
    </source>
</evidence>
<keyword evidence="8 15" id="KW-0479">Metal-binding</keyword>
<keyword evidence="19" id="KW-1185">Reference proteome</keyword>
<accession>A0A938XW01</accession>
<dbReference type="EMBL" id="JAFBEB010000001">
    <property type="protein sequence ID" value="MBM7588718.1"/>
    <property type="molecule type" value="Genomic_DNA"/>
</dbReference>
<proteinExistence type="inferred from homology"/>
<protein>
    <recommendedName>
        <fullName evidence="6 15">Anthranilate synthase component 1</fullName>
        <ecNumber evidence="5 15">4.1.3.27</ecNumber>
    </recommendedName>
</protein>
<dbReference type="PANTHER" id="PTHR11236">
    <property type="entry name" value="AMINOBENZOATE/ANTHRANILATE SYNTHASE"/>
    <property type="match status" value="1"/>
</dbReference>
<keyword evidence="11 15" id="KW-0057">Aromatic amino acid biosynthesis</keyword>
<evidence type="ECO:0000256" key="13">
    <source>
        <dbReference type="ARBA" id="ARBA00025634"/>
    </source>
</evidence>
<keyword evidence="9 15" id="KW-0822">Tryptophan biosynthesis</keyword>
<dbReference type="GO" id="GO:0046872">
    <property type="term" value="F:metal ion binding"/>
    <property type="evidence" value="ECO:0007669"/>
    <property type="project" value="UniProtKB-KW"/>
</dbReference>
<dbReference type="InterPro" id="IPR005256">
    <property type="entry name" value="Anth_synth_I_PabB"/>
</dbReference>
<keyword evidence="7 15" id="KW-0028">Amino-acid biosynthesis</keyword>
<dbReference type="InterPro" id="IPR019999">
    <property type="entry name" value="Anth_synth_I-like"/>
</dbReference>
<comment type="pathway">
    <text evidence="2 15">Amino-acid biosynthesis; L-tryptophan biosynthesis; L-tryptophan from chorismate: step 1/5.</text>
</comment>
<dbReference type="Pfam" id="PF00425">
    <property type="entry name" value="Chorismate_bind"/>
    <property type="match status" value="1"/>
</dbReference>
<comment type="subunit">
    <text evidence="4 15">Heterotetramer consisting of two non-identical subunits: a beta subunit (TrpG) and a large alpha subunit (TrpE).</text>
</comment>
<evidence type="ECO:0000256" key="5">
    <source>
        <dbReference type="ARBA" id="ARBA00012266"/>
    </source>
</evidence>
<dbReference type="EC" id="4.1.3.27" evidence="5 15"/>
<evidence type="ECO:0000259" key="16">
    <source>
        <dbReference type="Pfam" id="PF00425"/>
    </source>
</evidence>
<evidence type="ECO:0000313" key="18">
    <source>
        <dbReference type="EMBL" id="MBM7588718.1"/>
    </source>
</evidence>
<name>A0A938XW01_9BACL</name>
<dbReference type="InterPro" id="IPR006805">
    <property type="entry name" value="Anth_synth_I_N"/>
</dbReference>
<keyword evidence="10 15" id="KW-0460">Magnesium</keyword>
<dbReference type="RefSeq" id="WP_204516449.1">
    <property type="nucleotide sequence ID" value="NZ_BAABIN010000009.1"/>
</dbReference>
<evidence type="ECO:0000256" key="11">
    <source>
        <dbReference type="ARBA" id="ARBA00023141"/>
    </source>
</evidence>
<evidence type="ECO:0000256" key="4">
    <source>
        <dbReference type="ARBA" id="ARBA00011575"/>
    </source>
</evidence>
<comment type="caution">
    <text evidence="18">The sequence shown here is derived from an EMBL/GenBank/DDBJ whole genome shotgun (WGS) entry which is preliminary data.</text>
</comment>
<evidence type="ECO:0000256" key="12">
    <source>
        <dbReference type="ARBA" id="ARBA00023239"/>
    </source>
</evidence>
<dbReference type="Gene3D" id="3.60.120.10">
    <property type="entry name" value="Anthranilate synthase"/>
    <property type="match status" value="1"/>
</dbReference>
<dbReference type="NCBIfam" id="TIGR00564">
    <property type="entry name" value="trpE_most"/>
    <property type="match status" value="1"/>
</dbReference>
<dbReference type="PANTHER" id="PTHR11236:SF48">
    <property type="entry name" value="ISOCHORISMATE SYNTHASE MENF"/>
    <property type="match status" value="1"/>
</dbReference>
<dbReference type="PRINTS" id="PR00095">
    <property type="entry name" value="ANTSNTHASEI"/>
</dbReference>
<evidence type="ECO:0000259" key="17">
    <source>
        <dbReference type="Pfam" id="PF04715"/>
    </source>
</evidence>
<evidence type="ECO:0000256" key="7">
    <source>
        <dbReference type="ARBA" id="ARBA00022605"/>
    </source>
</evidence>
<dbReference type="GO" id="GO:0000162">
    <property type="term" value="P:L-tryptophan biosynthetic process"/>
    <property type="evidence" value="ECO:0007669"/>
    <property type="project" value="UniProtKB-KW"/>
</dbReference>
<comment type="catalytic activity">
    <reaction evidence="14 15">
        <text>chorismate + L-glutamine = anthranilate + pyruvate + L-glutamate + H(+)</text>
        <dbReference type="Rhea" id="RHEA:21732"/>
        <dbReference type="ChEBI" id="CHEBI:15361"/>
        <dbReference type="ChEBI" id="CHEBI:15378"/>
        <dbReference type="ChEBI" id="CHEBI:16567"/>
        <dbReference type="ChEBI" id="CHEBI:29748"/>
        <dbReference type="ChEBI" id="CHEBI:29985"/>
        <dbReference type="ChEBI" id="CHEBI:58359"/>
        <dbReference type="EC" id="4.1.3.27"/>
    </reaction>
</comment>
<gene>
    <name evidence="15" type="primary">trpE</name>
    <name evidence="18" type="ORF">JOD01_000304</name>
</gene>
<evidence type="ECO:0000256" key="8">
    <source>
        <dbReference type="ARBA" id="ARBA00022723"/>
    </source>
</evidence>
<evidence type="ECO:0000256" key="9">
    <source>
        <dbReference type="ARBA" id="ARBA00022822"/>
    </source>
</evidence>
<dbReference type="Pfam" id="PF04715">
    <property type="entry name" value="Anth_synt_I_N"/>
    <property type="match status" value="1"/>
</dbReference>
<keyword evidence="12 15" id="KW-0456">Lyase</keyword>
<evidence type="ECO:0000256" key="3">
    <source>
        <dbReference type="ARBA" id="ARBA00009562"/>
    </source>
</evidence>
<evidence type="ECO:0000256" key="1">
    <source>
        <dbReference type="ARBA" id="ARBA00001946"/>
    </source>
</evidence>
<dbReference type="GO" id="GO:0004049">
    <property type="term" value="F:anthranilate synthase activity"/>
    <property type="evidence" value="ECO:0007669"/>
    <property type="project" value="UniProtKB-EC"/>
</dbReference>
<evidence type="ECO:0000256" key="2">
    <source>
        <dbReference type="ARBA" id="ARBA00004873"/>
    </source>
</evidence>
<organism evidence="18 19">
    <name type="scientific">Brevibacillus fulvus</name>
    <dbReference type="NCBI Taxonomy" id="1125967"/>
    <lineage>
        <taxon>Bacteria</taxon>
        <taxon>Bacillati</taxon>
        <taxon>Bacillota</taxon>
        <taxon>Bacilli</taxon>
        <taxon>Bacillales</taxon>
        <taxon>Paenibacillaceae</taxon>
        <taxon>Brevibacillus</taxon>
    </lineage>
</organism>
<sequence length="505" mass="57016">MFYPSLPEVQTLAADYSLIPVRMSLLADQETPISLYQKFRQNDSFLLESVEGGTQWARYSFIGIQPFLRIEAKDSQITVTDRMGKAEQLIGNPILYLREQIDRYRSPKLADFPRLTGGAVGFFGYNTLHYFEDLPLHRQEAFDVPDLRFLLVDELIAYDHLKQEIQIIVNLLVEAGDSEADIRNKYEAVCQRISELARQTRMPNPVSPLPLLDQRGATPQLRVKPNMEQAAFEQMVEKAKEYIAAGDIFQVVLSQRFSVETELDPFSVYRVLRTLNPSPYMYFLQYGNETIAGTSPEVLVRVEDGKVEMRPIAGTRKRGKDAAEDLALAHEMLHDPKERAEHFMLLDLGRNDVGRVSEYGTVIVEEQMVLEHYSHVMHLVSHVSGKLRADLHPFDAFLSAFPAGTVSGAPKLRAMEIIAELEPDARHTYAGSIGYISFTGNLDSCITIRTILFKDGQAHIQAGAGIVADSSPRLEYKETVNKASAMIRALEKAEQLFAQKEEYHA</sequence>
<evidence type="ECO:0000313" key="19">
    <source>
        <dbReference type="Proteomes" id="UP000717624"/>
    </source>
</evidence>
<evidence type="ECO:0000256" key="6">
    <source>
        <dbReference type="ARBA" id="ARBA00020653"/>
    </source>
</evidence>
<evidence type="ECO:0000256" key="10">
    <source>
        <dbReference type="ARBA" id="ARBA00022842"/>
    </source>
</evidence>
<comment type="similarity">
    <text evidence="3 15">Belongs to the anthranilate synthase component I family.</text>
</comment>
<dbReference type="Proteomes" id="UP000717624">
    <property type="component" value="Unassembled WGS sequence"/>
</dbReference>
<dbReference type="InterPro" id="IPR015890">
    <property type="entry name" value="Chorismate_C"/>
</dbReference>
<reference evidence="18" key="1">
    <citation type="submission" date="2021-01" db="EMBL/GenBank/DDBJ databases">
        <title>Genomic Encyclopedia of Type Strains, Phase IV (KMG-IV): sequencing the most valuable type-strain genomes for metagenomic binning, comparative biology and taxonomic classification.</title>
        <authorList>
            <person name="Goeker M."/>
        </authorList>
    </citation>
    <scope>NUCLEOTIDE SEQUENCE</scope>
    <source>
        <strain evidence="18">DSM 25523</strain>
    </source>
</reference>
<dbReference type="InterPro" id="IPR005801">
    <property type="entry name" value="ADC_synthase"/>
</dbReference>
<dbReference type="AlphaFoldDB" id="A0A938XW01"/>
<comment type="function">
    <text evidence="13 15">Part of a heterotetrameric complex that catalyzes the two-step biosynthesis of anthranilate, an intermediate in the biosynthesis of L-tryptophan. In the first step, the glutamine-binding beta subunit (TrpG) of anthranilate synthase (AS) provides the glutamine amidotransferase activity which generates ammonia as a substrate that, along with chorismate, is used in the second step, catalyzed by the large alpha subunit of AS (TrpE) to produce anthranilate. In the absence of TrpG, TrpE can synthesize anthranilate directly from chorismate and high concentrations of ammonia.</text>
</comment>
<comment type="cofactor">
    <cofactor evidence="1 15">
        <name>Mg(2+)</name>
        <dbReference type="ChEBI" id="CHEBI:18420"/>
    </cofactor>
</comment>
<feature type="domain" description="Anthranilate synthase component I N-terminal" evidence="17">
    <location>
        <begin position="28"/>
        <end position="166"/>
    </location>
</feature>
<evidence type="ECO:0000256" key="15">
    <source>
        <dbReference type="RuleBase" id="RU364045"/>
    </source>
</evidence>
<dbReference type="SUPFAM" id="SSF56322">
    <property type="entry name" value="ADC synthase"/>
    <property type="match status" value="1"/>
</dbReference>
<feature type="domain" description="Chorismate-utilising enzyme C-terminal" evidence="16">
    <location>
        <begin position="229"/>
        <end position="482"/>
    </location>
</feature>